<reference evidence="2 3" key="1">
    <citation type="submission" date="2019-02" db="EMBL/GenBank/DDBJ databases">
        <title>Draft Genome Sequence of the Prevotella sp. BCRC 81118, Isolated from Human Feces.</title>
        <authorList>
            <person name="Huang C.-H."/>
        </authorList>
    </citation>
    <scope>NUCLEOTIDE SEQUENCE [LARGE SCALE GENOMIC DNA]</scope>
    <source>
        <strain evidence="2 3">BCRC 81118</strain>
    </source>
</reference>
<dbReference type="InterPro" id="IPR027372">
    <property type="entry name" value="Phytase-like_dom"/>
</dbReference>
<keyword evidence="3" id="KW-1185">Reference proteome</keyword>
<comment type="caution">
    <text evidence="2">The sequence shown here is derived from an EMBL/GenBank/DDBJ whole genome shotgun (WGS) entry which is preliminary data.</text>
</comment>
<sequence>MLRNILLTCFLYFGYQVLWSDTLQVVRGDVEEGQWTVVREFPQKSYPRFVPAGNYSGITHLHDDVYAVVSDKSDSVLFFKFRILVDELTGELRHVENLGYDVMVDGSRYDGKSWIGKDRGFDHEAIAKVSDSTLMVASEGFFSIREFFINPSSRNAEWNSRLRKIDCPSTAFAPNYAFESLAFDSVRHYLWTIPESTLQKDGEPATPQNGGANKLRLMRIDIGDQKGIDAQHLEGIGVLRQNSDDSDSVNVGGKYFMEAYAYRMDKPTTNKKAETYVMGVSELCVLPDGQLLVLEREAFIPKMKLGAFCKCKLYLINPLQENPYPIEQPFCEATPYINKHLLLEWKTGLSVFDRSFANYEGMCLGPKLKNGDQVVILLSDSQDQYAGVLKDWFKTVVVREIRKTIK</sequence>
<organism evidence="2 3">
    <name type="scientific">Segatella hominis</name>
    <dbReference type="NCBI Taxonomy" id="2518605"/>
    <lineage>
        <taxon>Bacteria</taxon>
        <taxon>Pseudomonadati</taxon>
        <taxon>Bacteroidota</taxon>
        <taxon>Bacteroidia</taxon>
        <taxon>Bacteroidales</taxon>
        <taxon>Prevotellaceae</taxon>
        <taxon>Segatella</taxon>
    </lineage>
</organism>
<dbReference type="Pfam" id="PF13449">
    <property type="entry name" value="Phytase-like"/>
    <property type="match status" value="2"/>
</dbReference>
<feature type="domain" description="Phytase-like" evidence="1">
    <location>
        <begin position="254"/>
        <end position="380"/>
    </location>
</feature>
<proteinExistence type="predicted"/>
<dbReference type="GeneID" id="302996227"/>
<protein>
    <submittedName>
        <fullName evidence="2">Esterase-like activity of phytase family protein</fullName>
    </submittedName>
</protein>
<feature type="domain" description="Phytase-like" evidence="1">
    <location>
        <begin position="51"/>
        <end position="226"/>
    </location>
</feature>
<dbReference type="Proteomes" id="UP000297872">
    <property type="component" value="Unassembled WGS sequence"/>
</dbReference>
<accession>A0A4Y8VAT6</accession>
<dbReference type="RefSeq" id="WP_134844165.1">
    <property type="nucleotide sequence ID" value="NZ_SGVY01000043.1"/>
</dbReference>
<dbReference type="AlphaFoldDB" id="A0A4Y8VAT6"/>
<evidence type="ECO:0000313" key="2">
    <source>
        <dbReference type="EMBL" id="TFH77187.1"/>
    </source>
</evidence>
<evidence type="ECO:0000259" key="1">
    <source>
        <dbReference type="Pfam" id="PF13449"/>
    </source>
</evidence>
<name>A0A4Y8VAT6_9BACT</name>
<gene>
    <name evidence="2" type="ORF">EXN75_13200</name>
</gene>
<evidence type="ECO:0000313" key="3">
    <source>
        <dbReference type="Proteomes" id="UP000297872"/>
    </source>
</evidence>
<dbReference type="OrthoDB" id="9798539at2"/>
<dbReference type="EMBL" id="SGVY01000043">
    <property type="protein sequence ID" value="TFH77187.1"/>
    <property type="molecule type" value="Genomic_DNA"/>
</dbReference>